<evidence type="ECO:0000259" key="6">
    <source>
        <dbReference type="PROSITE" id="PS50902"/>
    </source>
</evidence>
<evidence type="ECO:0000256" key="3">
    <source>
        <dbReference type="ARBA" id="ARBA00022643"/>
    </source>
</evidence>
<dbReference type="InterPro" id="IPR029039">
    <property type="entry name" value="Flavoprotein-like_sf"/>
</dbReference>
<dbReference type="PROSITE" id="PS50902">
    <property type="entry name" value="FLAVODOXIN_LIKE"/>
    <property type="match status" value="1"/>
</dbReference>
<keyword evidence="2 5" id="KW-0285">Flavoprotein</keyword>
<gene>
    <name evidence="7" type="ORF">EDC39_10481</name>
</gene>
<dbReference type="Pfam" id="PF03358">
    <property type="entry name" value="FMN_red"/>
    <property type="match status" value="1"/>
</dbReference>
<dbReference type="EMBL" id="VNIB01000004">
    <property type="protein sequence ID" value="TYO98957.1"/>
    <property type="molecule type" value="Genomic_DNA"/>
</dbReference>
<feature type="binding site" evidence="5">
    <location>
        <begin position="84"/>
        <end position="86"/>
    </location>
    <ligand>
        <name>FMN</name>
        <dbReference type="ChEBI" id="CHEBI:58210"/>
    </ligand>
</feature>
<dbReference type="GO" id="GO:0008753">
    <property type="term" value="F:NADPH dehydrogenase (quinone) activity"/>
    <property type="evidence" value="ECO:0007669"/>
    <property type="project" value="RHEA"/>
</dbReference>
<dbReference type="NCBIfam" id="TIGR01755">
    <property type="entry name" value="flav_wrbA"/>
    <property type="match status" value="1"/>
</dbReference>
<dbReference type="EC" id="1.6.5.2" evidence="5"/>
<dbReference type="InterPro" id="IPR008254">
    <property type="entry name" value="Flavodoxin/NO_synth"/>
</dbReference>
<comment type="cofactor">
    <cofactor evidence="5">
        <name>FMN</name>
        <dbReference type="ChEBI" id="CHEBI:58210"/>
    </cofactor>
    <text evidence="5">Binds 1 FMN per monomer.</text>
</comment>
<dbReference type="PANTHER" id="PTHR30546">
    <property type="entry name" value="FLAVODOXIN-RELATED PROTEIN WRBA-RELATED"/>
    <property type="match status" value="1"/>
</dbReference>
<comment type="similarity">
    <text evidence="1 5">Belongs to the WrbA family.</text>
</comment>
<evidence type="ECO:0000313" key="8">
    <source>
        <dbReference type="Proteomes" id="UP000324159"/>
    </source>
</evidence>
<evidence type="ECO:0000256" key="1">
    <source>
        <dbReference type="ARBA" id="ARBA00006961"/>
    </source>
</evidence>
<feature type="binding site" evidence="5">
    <location>
        <position position="13"/>
    </location>
    <ligand>
        <name>NAD(+)</name>
        <dbReference type="ChEBI" id="CHEBI:57540"/>
    </ligand>
</feature>
<feature type="domain" description="Flavodoxin-like" evidence="6">
    <location>
        <begin position="5"/>
        <end position="196"/>
    </location>
</feature>
<dbReference type="PANTHER" id="PTHR30546:SF23">
    <property type="entry name" value="FLAVOPROTEIN-LIKE PROTEIN YCP4-RELATED"/>
    <property type="match status" value="1"/>
</dbReference>
<dbReference type="InterPro" id="IPR010089">
    <property type="entry name" value="Flavoprotein_WrbA-like"/>
</dbReference>
<comment type="catalytic activity">
    <reaction evidence="5">
        <text>a quinone + NADPH + H(+) = a quinol + NADP(+)</text>
        <dbReference type="Rhea" id="RHEA:46164"/>
        <dbReference type="ChEBI" id="CHEBI:15378"/>
        <dbReference type="ChEBI" id="CHEBI:24646"/>
        <dbReference type="ChEBI" id="CHEBI:57783"/>
        <dbReference type="ChEBI" id="CHEBI:58349"/>
        <dbReference type="ChEBI" id="CHEBI:132124"/>
        <dbReference type="EC" id="1.6.5.2"/>
    </reaction>
</comment>
<keyword evidence="4 5" id="KW-0560">Oxidoreductase</keyword>
<comment type="caution">
    <text evidence="5">Lacks conserved residue(s) required for the propagation of feature annotation.</text>
</comment>
<dbReference type="InterPro" id="IPR005025">
    <property type="entry name" value="FMN_Rdtase-like_dom"/>
</dbReference>
<evidence type="ECO:0000256" key="4">
    <source>
        <dbReference type="ARBA" id="ARBA00023002"/>
    </source>
</evidence>
<accession>A0A5D3WLS0</accession>
<evidence type="ECO:0000313" key="7">
    <source>
        <dbReference type="EMBL" id="TYO98957.1"/>
    </source>
</evidence>
<proteinExistence type="inferred from homology"/>
<keyword evidence="5" id="KW-0520">NAD</keyword>
<feature type="binding site" evidence="5">
    <location>
        <position position="104"/>
    </location>
    <ligand>
        <name>substrate</name>
    </ligand>
</feature>
<dbReference type="NCBIfam" id="NF002999">
    <property type="entry name" value="PRK03767.1"/>
    <property type="match status" value="1"/>
</dbReference>
<sequence length="208" mass="22501">MTTQVQVVFYSTYGHVYRMAEAVAEGARLVEKTEVRLLQVPELMSQEALEKSGAVAPRQGFAHVPFADPADLAEADAIIFGTPTRFGNMAAQMRNFLDQTGDLWMQGRLVGKVGSVFASTATQHGGQETTLTSFHTTLLHQGMIVVGVPYAEQRLLNMDEITGGTPYGATTLAGIDGSRMPSENELAIARYQGRHVAEIAARLKRGTS</sequence>
<dbReference type="FunFam" id="3.40.50.360:FF:000001">
    <property type="entry name" value="NAD(P)H dehydrogenase (Quinone) FQR1-like"/>
    <property type="match status" value="1"/>
</dbReference>
<dbReference type="GO" id="GO:0050661">
    <property type="term" value="F:NADP binding"/>
    <property type="evidence" value="ECO:0007669"/>
    <property type="project" value="UniProtKB-UniRule"/>
</dbReference>
<organism evidence="7 8">
    <name type="scientific">Geothermobacter ehrlichii</name>
    <dbReference type="NCBI Taxonomy" id="213224"/>
    <lineage>
        <taxon>Bacteria</taxon>
        <taxon>Pseudomonadati</taxon>
        <taxon>Thermodesulfobacteriota</taxon>
        <taxon>Desulfuromonadia</taxon>
        <taxon>Desulfuromonadales</taxon>
        <taxon>Geothermobacteraceae</taxon>
        <taxon>Geothermobacter</taxon>
    </lineage>
</organism>
<reference evidence="7 8" key="1">
    <citation type="submission" date="2019-07" db="EMBL/GenBank/DDBJ databases">
        <title>Genomic Encyclopedia of Type Strains, Phase IV (KMG-IV): sequencing the most valuable type-strain genomes for metagenomic binning, comparative biology and taxonomic classification.</title>
        <authorList>
            <person name="Goeker M."/>
        </authorList>
    </citation>
    <scope>NUCLEOTIDE SEQUENCE [LARGE SCALE GENOMIC DNA]</scope>
    <source>
        <strain evidence="7 8">SS015</strain>
    </source>
</reference>
<protein>
    <recommendedName>
        <fullName evidence="5">NAD(P)H dehydrogenase (quinone)</fullName>
        <ecNumber evidence="5">1.6.5.2</ecNumber>
    </recommendedName>
    <alternativeName>
        <fullName evidence="5">NAD(P)H:quinone oxidoreductase</fullName>
        <shortName evidence="5">NQO</shortName>
    </alternativeName>
</protein>
<dbReference type="HAMAP" id="MF_01017">
    <property type="entry name" value="NQOR"/>
    <property type="match status" value="1"/>
</dbReference>
<dbReference type="InterPro" id="IPR037513">
    <property type="entry name" value="NQO"/>
</dbReference>
<feature type="binding site" evidence="5">
    <location>
        <begin position="11"/>
        <end position="16"/>
    </location>
    <ligand>
        <name>FMN</name>
        <dbReference type="ChEBI" id="CHEBI:58210"/>
    </ligand>
</feature>
<dbReference type="SUPFAM" id="SSF52218">
    <property type="entry name" value="Flavoproteins"/>
    <property type="match status" value="1"/>
</dbReference>
<keyword evidence="8" id="KW-1185">Reference proteome</keyword>
<evidence type="ECO:0000256" key="2">
    <source>
        <dbReference type="ARBA" id="ARBA00022630"/>
    </source>
</evidence>
<dbReference type="RefSeq" id="WP_148895423.1">
    <property type="nucleotide sequence ID" value="NZ_VNIB01000004.1"/>
</dbReference>
<dbReference type="GO" id="GO:0050136">
    <property type="term" value="F:NADH dehydrogenase (quinone) (non-electrogenic) activity"/>
    <property type="evidence" value="ECO:0007669"/>
    <property type="project" value="RHEA"/>
</dbReference>
<dbReference type="GO" id="GO:0050660">
    <property type="term" value="F:flavin adenine dinucleotide binding"/>
    <property type="evidence" value="ECO:0007669"/>
    <property type="project" value="UniProtKB-UniRule"/>
</dbReference>
<dbReference type="Gene3D" id="3.40.50.360">
    <property type="match status" value="1"/>
</dbReference>
<comment type="catalytic activity">
    <reaction evidence="5">
        <text>a quinone + NADH + H(+) = a quinol + NAD(+)</text>
        <dbReference type="Rhea" id="RHEA:46160"/>
        <dbReference type="ChEBI" id="CHEBI:15378"/>
        <dbReference type="ChEBI" id="CHEBI:24646"/>
        <dbReference type="ChEBI" id="CHEBI:57540"/>
        <dbReference type="ChEBI" id="CHEBI:57945"/>
        <dbReference type="ChEBI" id="CHEBI:132124"/>
        <dbReference type="EC" id="1.6.5.2"/>
    </reaction>
</comment>
<dbReference type="GO" id="GO:0010181">
    <property type="term" value="F:FMN binding"/>
    <property type="evidence" value="ECO:0007669"/>
    <property type="project" value="InterPro"/>
</dbReference>
<dbReference type="Proteomes" id="UP000324159">
    <property type="component" value="Unassembled WGS sequence"/>
</dbReference>
<keyword evidence="3 5" id="KW-0288">FMN</keyword>
<evidence type="ECO:0000256" key="5">
    <source>
        <dbReference type="HAMAP-Rule" id="MF_01017"/>
    </source>
</evidence>
<feature type="binding site" evidence="5">
    <location>
        <position position="140"/>
    </location>
    <ligand>
        <name>FMN</name>
        <dbReference type="ChEBI" id="CHEBI:58210"/>
    </ligand>
</feature>
<dbReference type="AlphaFoldDB" id="A0A5D3WLS0"/>
<name>A0A5D3WLS0_9BACT</name>
<dbReference type="OrthoDB" id="9801479at2"/>
<keyword evidence="5" id="KW-0547">Nucleotide-binding</keyword>
<dbReference type="GO" id="GO:0016020">
    <property type="term" value="C:membrane"/>
    <property type="evidence" value="ECO:0007669"/>
    <property type="project" value="TreeGrafter"/>
</dbReference>
<comment type="caution">
    <text evidence="7">The sequence shown here is derived from an EMBL/GenBank/DDBJ whole genome shotgun (WGS) entry which is preliminary data.</text>
</comment>
<dbReference type="GO" id="GO:0051287">
    <property type="term" value="F:NAD binding"/>
    <property type="evidence" value="ECO:0007669"/>
    <property type="project" value="UniProtKB-UniRule"/>
</dbReference>
<keyword evidence="5" id="KW-0521">NADP</keyword>